<protein>
    <submittedName>
        <fullName evidence="1">Uncharacterized protein</fullName>
    </submittedName>
</protein>
<keyword evidence="2" id="KW-1185">Reference proteome</keyword>
<dbReference type="Proteomes" id="UP000216478">
    <property type="component" value="Unassembled WGS sequence"/>
</dbReference>
<evidence type="ECO:0000313" key="2">
    <source>
        <dbReference type="Proteomes" id="UP000216478"/>
    </source>
</evidence>
<reference evidence="1 2" key="1">
    <citation type="submission" date="2017-07" db="EMBL/GenBank/DDBJ databases">
        <title>Phylogenetic study on the rhizospheric bacterium Ochrobactrum sp. A44.</title>
        <authorList>
            <person name="Krzyzanowska D.M."/>
            <person name="Ossowicki A."/>
            <person name="Rajewska M."/>
            <person name="Maciag T."/>
            <person name="Kaczynski Z."/>
            <person name="Czerwicka M."/>
            <person name="Jafra S."/>
        </authorList>
    </citation>
    <scope>NUCLEOTIDE SEQUENCE [LARGE SCALE GENOMIC DNA]</scope>
    <source>
        <strain evidence="1 2">OgA9a</strain>
    </source>
</reference>
<sequence length="42" mass="5039">MDGGIGHHLPFKAERIRAMRFKFLCLRMSLSENRFPLFRDML</sequence>
<dbReference type="AlphaFoldDB" id="A0A256FB34"/>
<evidence type="ECO:0000313" key="1">
    <source>
        <dbReference type="EMBL" id="OYR12034.1"/>
    </source>
</evidence>
<organism evidence="1 2">
    <name type="scientific">Brucella grignonensis</name>
    <dbReference type="NCBI Taxonomy" id="94627"/>
    <lineage>
        <taxon>Bacteria</taxon>
        <taxon>Pseudomonadati</taxon>
        <taxon>Pseudomonadota</taxon>
        <taxon>Alphaproteobacteria</taxon>
        <taxon>Hyphomicrobiales</taxon>
        <taxon>Brucellaceae</taxon>
        <taxon>Brucella/Ochrobactrum group</taxon>
        <taxon>Brucella</taxon>
    </lineage>
</organism>
<name>A0A256FB34_9HYPH</name>
<proteinExistence type="predicted"/>
<dbReference type="EMBL" id="NNRL01000161">
    <property type="protein sequence ID" value="OYR12034.1"/>
    <property type="molecule type" value="Genomic_DNA"/>
</dbReference>
<gene>
    <name evidence="1" type="ORF">CEV33_1598</name>
</gene>
<accession>A0A256FB34</accession>
<comment type="caution">
    <text evidence="1">The sequence shown here is derived from an EMBL/GenBank/DDBJ whole genome shotgun (WGS) entry which is preliminary data.</text>
</comment>